<dbReference type="InterPro" id="IPR051624">
    <property type="entry name" value="RMD1/Sad1-interacting"/>
</dbReference>
<evidence type="ECO:0000256" key="1">
    <source>
        <dbReference type="ARBA" id="ARBA00008306"/>
    </source>
</evidence>
<accession>A0ABR0VH96</accession>
<dbReference type="EMBL" id="JABTTQ020001197">
    <property type="protein sequence ID" value="KAK6133938.1"/>
    <property type="molecule type" value="Genomic_DNA"/>
</dbReference>
<dbReference type="Pfam" id="PF02582">
    <property type="entry name" value="DUF155"/>
    <property type="match status" value="1"/>
</dbReference>
<evidence type="ECO:0000313" key="4">
    <source>
        <dbReference type="Proteomes" id="UP001318860"/>
    </source>
</evidence>
<keyword evidence="4" id="KW-1185">Reference proteome</keyword>
<dbReference type="Proteomes" id="UP001318860">
    <property type="component" value="Unassembled WGS sequence"/>
</dbReference>
<proteinExistence type="inferred from homology"/>
<dbReference type="PANTHER" id="PTHR16255:SF16">
    <property type="entry name" value="PROTEIN RETARDED ROOT GROWTH, MITOCHONDRIAL"/>
    <property type="match status" value="1"/>
</dbReference>
<sequence length="434" mass="49256">MGRWRAPLIVSRIISASKSINNLNFHKAPPHRSQNSPLIPKPRDYFSNCRSFSALPSVSPLEEFDFKTHDFNQNQMLEEELLEDEEAGKIAVKAFFLCTRWGVGVDGWLGEGSSSRYFLSMKEIHGFGSVNLKSMQAENSRYVLPPTSRSSNCIALRFGGPPWQTEGAVGENMSCYRYMIVYQYGSAVLFNVEDHEVDFYLQAVKRHASGLLTEMRKDGCPELHIFHLPILLLLSSVAECIFLDLLFPFYSTNSLGKFIFPILLVASDYAIKEKPLLVEDMQGGPDYIVLKNLDTDSIRIIGSVLGQSIALDYFVSQVDGMVEEFAEINRGMEKTGTFTMDRKKLFQLVGKANSNLADVILKVGLFERSEIAWRDAKYAQILDYLREEYEHNIHFLQEVLQNRKSDLLEWCIIVLLSIENIISVSEIVRDSIGT</sequence>
<evidence type="ECO:0000259" key="2">
    <source>
        <dbReference type="Pfam" id="PF02582"/>
    </source>
</evidence>
<gene>
    <name evidence="3" type="ORF">DH2020_032330</name>
</gene>
<feature type="domain" description="DUF155" evidence="2">
    <location>
        <begin position="179"/>
        <end position="390"/>
    </location>
</feature>
<dbReference type="InterPro" id="IPR003734">
    <property type="entry name" value="DUF155"/>
</dbReference>
<evidence type="ECO:0000313" key="3">
    <source>
        <dbReference type="EMBL" id="KAK6133938.1"/>
    </source>
</evidence>
<comment type="caution">
    <text evidence="3">The sequence shown here is derived from an EMBL/GenBank/DDBJ whole genome shotgun (WGS) entry which is preliminary data.</text>
</comment>
<comment type="similarity">
    <text evidence="1">Belongs to the RMD1/sif2 family.</text>
</comment>
<dbReference type="PANTHER" id="PTHR16255">
    <property type="entry name" value="REQUIRED FOR MEIOTIC NUCLEAR DIVISION PROTEIN 1 HOMOLOG"/>
    <property type="match status" value="1"/>
</dbReference>
<reference evidence="3 4" key="1">
    <citation type="journal article" date="2021" name="Comput. Struct. Biotechnol. J.">
        <title>De novo genome assembly of the potent medicinal plant Rehmannia glutinosa using nanopore technology.</title>
        <authorList>
            <person name="Ma L."/>
            <person name="Dong C."/>
            <person name="Song C."/>
            <person name="Wang X."/>
            <person name="Zheng X."/>
            <person name="Niu Y."/>
            <person name="Chen S."/>
            <person name="Feng W."/>
        </authorList>
    </citation>
    <scope>NUCLEOTIDE SEQUENCE [LARGE SCALE GENOMIC DNA]</scope>
    <source>
        <strain evidence="3">DH-2019</strain>
    </source>
</reference>
<protein>
    <recommendedName>
        <fullName evidence="2">DUF155 domain-containing protein</fullName>
    </recommendedName>
</protein>
<name>A0ABR0VH96_REHGL</name>
<organism evidence="3 4">
    <name type="scientific">Rehmannia glutinosa</name>
    <name type="common">Chinese foxglove</name>
    <dbReference type="NCBI Taxonomy" id="99300"/>
    <lineage>
        <taxon>Eukaryota</taxon>
        <taxon>Viridiplantae</taxon>
        <taxon>Streptophyta</taxon>
        <taxon>Embryophyta</taxon>
        <taxon>Tracheophyta</taxon>
        <taxon>Spermatophyta</taxon>
        <taxon>Magnoliopsida</taxon>
        <taxon>eudicotyledons</taxon>
        <taxon>Gunneridae</taxon>
        <taxon>Pentapetalae</taxon>
        <taxon>asterids</taxon>
        <taxon>lamiids</taxon>
        <taxon>Lamiales</taxon>
        <taxon>Orobanchaceae</taxon>
        <taxon>Rehmannieae</taxon>
        <taxon>Rehmannia</taxon>
    </lineage>
</organism>